<dbReference type="GO" id="GO:0042981">
    <property type="term" value="P:regulation of apoptotic process"/>
    <property type="evidence" value="ECO:0007669"/>
    <property type="project" value="TreeGrafter"/>
</dbReference>
<dbReference type="GO" id="GO:0016579">
    <property type="term" value="P:protein deubiquitination"/>
    <property type="evidence" value="ECO:0007669"/>
    <property type="project" value="InterPro"/>
</dbReference>
<gene>
    <name evidence="2" type="ORF">M959_14545</name>
</gene>
<reference evidence="2 3" key="1">
    <citation type="submission" date="2013-08" db="EMBL/GenBank/DDBJ databases">
        <title>Genome evolution of avian class.</title>
        <authorList>
            <person name="Zhang G."/>
            <person name="Li C."/>
        </authorList>
    </citation>
    <scope>NUCLEOTIDE SEQUENCE [LARGE SCALE GENOMIC DNA]</scope>
    <source>
        <strain evidence="2">M959</strain>
    </source>
</reference>
<dbReference type="AlphaFoldDB" id="A0A093BJC1"/>
<dbReference type="GO" id="GO:0004843">
    <property type="term" value="F:cysteine-type deubiquitinase activity"/>
    <property type="evidence" value="ECO:0007669"/>
    <property type="project" value="InterPro"/>
</dbReference>
<dbReference type="InterPro" id="IPR050164">
    <property type="entry name" value="Peptidase_C19"/>
</dbReference>
<protein>
    <submittedName>
        <fullName evidence="2">Ubiquitin carboxyl-terminal hydrolase 42</fullName>
    </submittedName>
</protein>
<keyword evidence="2" id="KW-0378">Hydrolase</keyword>
<dbReference type="GO" id="GO:0005829">
    <property type="term" value="C:cytosol"/>
    <property type="evidence" value="ECO:0007669"/>
    <property type="project" value="TreeGrafter"/>
</dbReference>
<dbReference type="GO" id="GO:0005634">
    <property type="term" value="C:nucleus"/>
    <property type="evidence" value="ECO:0007669"/>
    <property type="project" value="TreeGrafter"/>
</dbReference>
<evidence type="ECO:0000313" key="3">
    <source>
        <dbReference type="Proteomes" id="UP000031515"/>
    </source>
</evidence>
<reference evidence="3" key="2">
    <citation type="journal article" date="2014" name="Science">
        <title>Comparative genomics reveals insights into avian genome evolution and adaptation.</title>
        <authorList>
            <consortium name="Avian Genome Consortium"/>
            <person name="Zhang G."/>
            <person name="Li C."/>
            <person name="Li Q."/>
            <person name="Li B."/>
            <person name="Larkin D.M."/>
            <person name="Lee C."/>
            <person name="Storz J.F."/>
            <person name="Antunes A."/>
            <person name="Greenwold M.J."/>
            <person name="Meredith R.W."/>
            <person name="Odeen A."/>
            <person name="Cui J."/>
            <person name="Zhou Q."/>
            <person name="Xu L."/>
            <person name="Pan H."/>
            <person name="Wang Z."/>
            <person name="Jin L."/>
            <person name="Zhang P."/>
            <person name="Hu H."/>
            <person name="Yang W."/>
            <person name="Hu J."/>
            <person name="Xiao J."/>
            <person name="Yang Z."/>
            <person name="Liu Y."/>
            <person name="Xie Q."/>
            <person name="Yu H."/>
            <person name="Lian J."/>
            <person name="Wen P."/>
            <person name="Zhang F."/>
            <person name="Li H."/>
            <person name="Zeng Y."/>
            <person name="Xiong Z."/>
            <person name="Liu S."/>
            <person name="Zhou L."/>
            <person name="Huang Z."/>
            <person name="An N."/>
            <person name="Wang J."/>
            <person name="Zheng Q."/>
            <person name="Xiong Y."/>
            <person name="Wang G."/>
            <person name="Wang B."/>
            <person name="Wang J."/>
            <person name="Fan Y."/>
            <person name="da Fonseca R.R."/>
            <person name="Alfaro-Nunez A."/>
            <person name="Schubert M."/>
            <person name="Orlando L."/>
            <person name="Mourier T."/>
            <person name="Howard J.T."/>
            <person name="Ganapathy G."/>
            <person name="Pfenning A."/>
            <person name="Whitney O."/>
            <person name="Rivas M.V."/>
            <person name="Hara E."/>
            <person name="Smith J."/>
            <person name="Farre M."/>
            <person name="Narayan J."/>
            <person name="Slavov G."/>
            <person name="Romanov M.N."/>
            <person name="Borges R."/>
            <person name="Machado J.P."/>
            <person name="Khan I."/>
            <person name="Springer M.S."/>
            <person name="Gatesy J."/>
            <person name="Hoffmann F.G."/>
            <person name="Opazo J.C."/>
            <person name="Hastad O."/>
            <person name="Sawyer R.H."/>
            <person name="Kim H."/>
            <person name="Kim K.W."/>
            <person name="Kim H.J."/>
            <person name="Cho S."/>
            <person name="Li N."/>
            <person name="Huang Y."/>
            <person name="Bruford M.W."/>
            <person name="Zhan X."/>
            <person name="Dixon A."/>
            <person name="Bertelsen M.F."/>
            <person name="Derryberry E."/>
            <person name="Warren W."/>
            <person name="Wilson R.K."/>
            <person name="Li S."/>
            <person name="Ray D.A."/>
            <person name="Green R.E."/>
            <person name="O'Brien S.J."/>
            <person name="Griffin D."/>
            <person name="Johnson W.E."/>
            <person name="Haussler D."/>
            <person name="Ryder O.A."/>
            <person name="Willerslev E."/>
            <person name="Graves G.R."/>
            <person name="Alstrom P."/>
            <person name="Fjeldsa J."/>
            <person name="Mindell D.P."/>
            <person name="Edwards S.V."/>
            <person name="Braun E.L."/>
            <person name="Rahbek C."/>
            <person name="Burt D.W."/>
            <person name="Houde P."/>
            <person name="Zhang Y."/>
            <person name="Yang H."/>
            <person name="Wang J."/>
            <person name="Jarvis E.D."/>
            <person name="Gilbert M.T."/>
            <person name="Wang J."/>
        </authorList>
    </citation>
    <scope>NUCLEOTIDE SEQUENCE [LARGE SCALE GENOMIC DNA]</scope>
</reference>
<dbReference type="Pfam" id="PF00443">
    <property type="entry name" value="UCH"/>
    <property type="match status" value="1"/>
</dbReference>
<feature type="non-terminal residue" evidence="2">
    <location>
        <position position="328"/>
    </location>
</feature>
<dbReference type="PANTHER" id="PTHR24006">
    <property type="entry name" value="UBIQUITIN CARBOXYL-TERMINAL HYDROLASE"/>
    <property type="match status" value="1"/>
</dbReference>
<name>A0A093BJC1_CHAPE</name>
<dbReference type="SUPFAM" id="SSF54001">
    <property type="entry name" value="Cysteine proteinases"/>
    <property type="match status" value="1"/>
</dbReference>
<sequence length="328" mass="36423">EGMTAPQSILFPPEEICTDWQQRQQAGAGLHNLGNTSYLNAVLQCLTHTPPLANYLLSGEHSQSCGQQDFCMMCLMEAHVKKVLHSSGSAIEPWEVTSVLPRIGESFRLGKEGDAHEFLRCAVAAMQRACLSRGSNLDISSEASTIIHQIFGGILRSRVTCLSCNVFSDDHKPFLEILLDIQAATSVTEALQNFVKAKQLDGKNCLKCRHCDKMVAASKRFTVHCPPRVLTLCLKRFGGFQGGKITKVVEYPEHLDLWPYISQTAGEPHLYSLYAVLVHKGKNGDAEHYFCFVKASNGLWHKMDDSSVTRCGLETVLGQQAYLLFYVR</sequence>
<accession>A0A093BJC1</accession>
<organism evidence="2 3">
    <name type="scientific">Chaetura pelagica</name>
    <name type="common">Chimney swift</name>
    <name type="synonym">Hirundo pelagica</name>
    <dbReference type="NCBI Taxonomy" id="8897"/>
    <lineage>
        <taxon>Eukaryota</taxon>
        <taxon>Metazoa</taxon>
        <taxon>Chordata</taxon>
        <taxon>Craniata</taxon>
        <taxon>Vertebrata</taxon>
        <taxon>Euteleostomi</taxon>
        <taxon>Archelosauria</taxon>
        <taxon>Archosauria</taxon>
        <taxon>Dinosauria</taxon>
        <taxon>Saurischia</taxon>
        <taxon>Theropoda</taxon>
        <taxon>Coelurosauria</taxon>
        <taxon>Aves</taxon>
        <taxon>Neognathae</taxon>
        <taxon>Neoaves</taxon>
        <taxon>Strisores</taxon>
        <taxon>Apodiformes</taxon>
        <taxon>Apodidae</taxon>
        <taxon>Apodinae</taxon>
        <taxon>Chaetura</taxon>
    </lineage>
</organism>
<dbReference type="Proteomes" id="UP000031515">
    <property type="component" value="Unassembled WGS sequence"/>
</dbReference>
<dbReference type="InterPro" id="IPR038765">
    <property type="entry name" value="Papain-like_cys_pep_sf"/>
</dbReference>
<dbReference type="InterPro" id="IPR028889">
    <property type="entry name" value="USP"/>
</dbReference>
<dbReference type="PROSITE" id="PS50235">
    <property type="entry name" value="USP_3"/>
    <property type="match status" value="1"/>
</dbReference>
<dbReference type="EMBL" id="KN126630">
    <property type="protein sequence ID" value="KFU91269.1"/>
    <property type="molecule type" value="Genomic_DNA"/>
</dbReference>
<evidence type="ECO:0000259" key="1">
    <source>
        <dbReference type="PROSITE" id="PS50235"/>
    </source>
</evidence>
<evidence type="ECO:0000313" key="2">
    <source>
        <dbReference type="EMBL" id="KFU91269.1"/>
    </source>
</evidence>
<dbReference type="FunFam" id="3.90.70.10:FF:000119">
    <property type="entry name" value="Ubiquitin specific peptidase 36"/>
    <property type="match status" value="1"/>
</dbReference>
<feature type="non-terminal residue" evidence="2">
    <location>
        <position position="1"/>
    </location>
</feature>
<dbReference type="InterPro" id="IPR001394">
    <property type="entry name" value="Peptidase_C19_UCH"/>
</dbReference>
<dbReference type="PANTHER" id="PTHR24006:SF727">
    <property type="entry name" value="UBIQUITIN CARBOXYL-TERMINAL HYDROLASE 42"/>
    <property type="match status" value="1"/>
</dbReference>
<feature type="domain" description="USP" evidence="1">
    <location>
        <begin position="28"/>
        <end position="328"/>
    </location>
</feature>
<keyword evidence="3" id="KW-1185">Reference proteome</keyword>
<dbReference type="Gene3D" id="3.90.70.10">
    <property type="entry name" value="Cysteine proteinases"/>
    <property type="match status" value="1"/>
</dbReference>
<dbReference type="CDD" id="cd02661">
    <property type="entry name" value="Peptidase_C19E"/>
    <property type="match status" value="1"/>
</dbReference>
<proteinExistence type="predicted"/>